<dbReference type="InterPro" id="IPR050302">
    <property type="entry name" value="Rab_GAP_TBC_domain"/>
</dbReference>
<dbReference type="GeneID" id="5887445"/>
<proteinExistence type="predicted"/>
<dbReference type="KEGG" id="mbr:MONBRDRAFT_22245"/>
<dbReference type="STRING" id="81824.A9UQ02"/>
<dbReference type="SMART" id="SM00164">
    <property type="entry name" value="TBC"/>
    <property type="match status" value="1"/>
</dbReference>
<dbReference type="PANTHER" id="PTHR47219">
    <property type="entry name" value="RAB GTPASE-ACTIVATING PROTEIN 1-LIKE"/>
    <property type="match status" value="1"/>
</dbReference>
<dbReference type="AlphaFoldDB" id="A9UQ02"/>
<gene>
    <name evidence="3" type="ORF">MONBRDRAFT_22245</name>
</gene>
<dbReference type="FunCoup" id="A9UQ02">
    <property type="interactions" value="1549"/>
</dbReference>
<feature type="region of interest" description="Disordered" evidence="1">
    <location>
        <begin position="336"/>
        <end position="365"/>
    </location>
</feature>
<name>A9UQ02_MONBE</name>
<dbReference type="eggNOG" id="KOG1102">
    <property type="taxonomic scope" value="Eukaryota"/>
</dbReference>
<dbReference type="Proteomes" id="UP000001357">
    <property type="component" value="Unassembled WGS sequence"/>
</dbReference>
<evidence type="ECO:0000256" key="1">
    <source>
        <dbReference type="SAM" id="MobiDB-lite"/>
    </source>
</evidence>
<dbReference type="InterPro" id="IPR035969">
    <property type="entry name" value="Rab-GAP_TBC_sf"/>
</dbReference>
<dbReference type="GO" id="GO:0005096">
    <property type="term" value="F:GTPase activator activity"/>
    <property type="evidence" value="ECO:0000318"/>
    <property type="project" value="GO_Central"/>
</dbReference>
<dbReference type="InParanoid" id="A9UQ02"/>
<dbReference type="PROSITE" id="PS50086">
    <property type="entry name" value="TBC_RABGAP"/>
    <property type="match status" value="1"/>
</dbReference>
<accession>A9UQ02</accession>
<feature type="domain" description="Rab-GAP TBC" evidence="2">
    <location>
        <begin position="413"/>
        <end position="598"/>
    </location>
</feature>
<dbReference type="EMBL" id="CH991543">
    <property type="protein sequence ID" value="EDQ92963.1"/>
    <property type="molecule type" value="Genomic_DNA"/>
</dbReference>
<keyword evidence="4" id="KW-1185">Reference proteome</keyword>
<dbReference type="FunFam" id="1.10.472.80:FF:000027">
    <property type="entry name" value="GTPase activating protein (Evi5)"/>
    <property type="match status" value="1"/>
</dbReference>
<protein>
    <recommendedName>
        <fullName evidence="2">Rab-GAP TBC domain-containing protein</fullName>
    </recommendedName>
</protein>
<dbReference type="Gene3D" id="1.10.472.80">
    <property type="entry name" value="Ypt/Rab-GAP domain of gyp1p, domain 3"/>
    <property type="match status" value="1"/>
</dbReference>
<dbReference type="Gene3D" id="1.10.8.270">
    <property type="entry name" value="putative rabgap domain of human tbc1 domain family member 14 like domains"/>
    <property type="match status" value="1"/>
</dbReference>
<dbReference type="PANTHER" id="PTHR47219:SF9">
    <property type="entry name" value="GTPASE ACTIVATING PROTEIN AND CENTROSOME-ASSOCIATED, ISOFORM B"/>
    <property type="match status" value="1"/>
</dbReference>
<evidence type="ECO:0000313" key="4">
    <source>
        <dbReference type="Proteomes" id="UP000001357"/>
    </source>
</evidence>
<dbReference type="OMA" id="YRINSAY"/>
<dbReference type="FunFam" id="1.10.8.270:FF:000048">
    <property type="entry name" value="Rab GTPase activating protein, putative"/>
    <property type="match status" value="1"/>
</dbReference>
<dbReference type="Gene3D" id="1.10.10.750">
    <property type="entry name" value="Ypt/Rab-GAP domain of gyp1p, domain 1"/>
    <property type="match status" value="1"/>
</dbReference>
<dbReference type="Pfam" id="PF00566">
    <property type="entry name" value="RabGAP-TBC"/>
    <property type="match status" value="1"/>
</dbReference>
<feature type="compositionally biased region" description="Acidic residues" evidence="1">
    <location>
        <begin position="350"/>
        <end position="361"/>
    </location>
</feature>
<evidence type="ECO:0000259" key="2">
    <source>
        <dbReference type="PROSITE" id="PS50086"/>
    </source>
</evidence>
<feature type="region of interest" description="Disordered" evidence="1">
    <location>
        <begin position="851"/>
        <end position="894"/>
    </location>
</feature>
<organism evidence="3 4">
    <name type="scientific">Monosiga brevicollis</name>
    <name type="common">Choanoflagellate</name>
    <dbReference type="NCBI Taxonomy" id="81824"/>
    <lineage>
        <taxon>Eukaryota</taxon>
        <taxon>Choanoflagellata</taxon>
        <taxon>Craspedida</taxon>
        <taxon>Salpingoecidae</taxon>
        <taxon>Monosiga</taxon>
    </lineage>
</organism>
<sequence>MDAPRSVDETELIMRELLDRTDGSPAPTAATLCLPRLVNAGLLIVLERESKRISAHRTLARQVIGCNQSQVDPSFMTLAMKYDEARRFTGPFEQPAHHLAEGANKAGACLIFKFGTPDEARAALTLIGEAFRLLQLAQGAEHPYEYNICIGVGLQEADRNGYVFCPCNKEIFKARAHRERRLHFSITQTSEQPMGLESIRRVGISMMTPWSGFETGEGHYWLDIVSTEWLGSKALTLVVQWPLDLNFDAAKNDEVVMLNVVLDTNFVGLAQPLRLTTGLKIRVTKATDRIWLQGKKEAQTQAFSVKLNMSKLPRPPFIPDYRCNSLYRSNLTAAKSEEDLSADPGNGEQSDNEADDEDGTAEADPSATDLVLVSGRGSVDQNMNDTQLTRWTSVIAKWDASSRKTINALARGGVPDRLRPQVWLRLAGVADSDLELSYPLLLKQESRAHEAIKWDLDRTFPGHERFRDKEGEGQKQLYRINSAYSVYDEEIGYVQGLSFITAVLLLHLPEESAFVLYVKMMQDYGLRDLYMTGFENLHLRLHQLDRLLLEALPDLYAHMKELRVETHMYASQWFLTLFATKFSLPLVYRIFDFFLAEGFQTIFQISLALLKASRKELLASTFEEIMAYFRTELPRRFQSEAEARRLISMANGIKVGARKLAKLEQEYLEQKAAEALAQDPVQVLTTENNRLQEENVKLQQELEVMSQKLVETQTQMQMKIEASEDALNSQLKEYENLSKASHEAKRNIELDSRNLEEEVRLVKELYRTTLAKTDEEKMALQKKLDEVQAQLQVKQRHLNEAEERVQTLEARVAAHSDDADSVELHARIQALELQLAEAKLQSVEKDCEIERLQNVTGERPSSKDTSASGGSGSKFRAPRLSMFGGKKNNAASSS</sequence>
<dbReference type="InterPro" id="IPR000195">
    <property type="entry name" value="Rab-GAP-TBC_dom"/>
</dbReference>
<evidence type="ECO:0000313" key="3">
    <source>
        <dbReference type="EMBL" id="EDQ92963.1"/>
    </source>
</evidence>
<reference evidence="3 4" key="1">
    <citation type="journal article" date="2008" name="Nature">
        <title>The genome of the choanoflagellate Monosiga brevicollis and the origin of metazoans.</title>
        <authorList>
            <consortium name="JGI Sequencing"/>
            <person name="King N."/>
            <person name="Westbrook M.J."/>
            <person name="Young S.L."/>
            <person name="Kuo A."/>
            <person name="Abedin M."/>
            <person name="Chapman J."/>
            <person name="Fairclough S."/>
            <person name="Hellsten U."/>
            <person name="Isogai Y."/>
            <person name="Letunic I."/>
            <person name="Marr M."/>
            <person name="Pincus D."/>
            <person name="Putnam N."/>
            <person name="Rokas A."/>
            <person name="Wright K.J."/>
            <person name="Zuzow R."/>
            <person name="Dirks W."/>
            <person name="Good M."/>
            <person name="Goodstein D."/>
            <person name="Lemons D."/>
            <person name="Li W."/>
            <person name="Lyons J.B."/>
            <person name="Morris A."/>
            <person name="Nichols S."/>
            <person name="Richter D.J."/>
            <person name="Salamov A."/>
            <person name="Bork P."/>
            <person name="Lim W.A."/>
            <person name="Manning G."/>
            <person name="Miller W.T."/>
            <person name="McGinnis W."/>
            <person name="Shapiro H."/>
            <person name="Tjian R."/>
            <person name="Grigoriev I.V."/>
            <person name="Rokhsar D."/>
        </authorList>
    </citation>
    <scope>NUCLEOTIDE SEQUENCE [LARGE SCALE GENOMIC DNA]</scope>
    <source>
        <strain evidence="4">MX1 / ATCC 50154</strain>
    </source>
</reference>
<dbReference type="SUPFAM" id="SSF47923">
    <property type="entry name" value="Ypt/Rab-GAP domain of gyp1p"/>
    <property type="match status" value="2"/>
</dbReference>
<dbReference type="RefSeq" id="XP_001742725.1">
    <property type="nucleotide sequence ID" value="XM_001742673.1"/>
</dbReference>